<proteinExistence type="predicted"/>
<feature type="compositionally biased region" description="Low complexity" evidence="1">
    <location>
        <begin position="203"/>
        <end position="215"/>
    </location>
</feature>
<dbReference type="EMBL" id="JAWXYG010000001">
    <property type="protein sequence ID" value="KAK4286116.1"/>
    <property type="molecule type" value="Genomic_DNA"/>
</dbReference>
<gene>
    <name evidence="2" type="ORF">QN277_002722</name>
</gene>
<feature type="compositionally biased region" description="Basic and acidic residues" evidence="1">
    <location>
        <begin position="178"/>
        <end position="191"/>
    </location>
</feature>
<dbReference type="AlphaFoldDB" id="A0AAE1TID8"/>
<feature type="compositionally biased region" description="Low complexity" evidence="1">
    <location>
        <begin position="32"/>
        <end position="51"/>
    </location>
</feature>
<sequence>MAKNNKYTSINFNLIYDKNSSSASNTNLAKNPALSLSPSYSAASYSAISAPNKTHGRMLVLTRPTPKPLQSQPQHPPQQQPKLTPQPDQPPSNSDSDAISLRPLGRTGTGSSLSPPASNYDKDKELPPAPSVVSPKSDKFVPPHLRPGFVPRENKPGPELSRPQRQHGHAGYPGRYAENGRPKSGGYERMRRGGLSDPETMNRPRSSGSRPSSSG</sequence>
<feature type="compositionally biased region" description="Low complexity" evidence="1">
    <location>
        <begin position="80"/>
        <end position="97"/>
    </location>
</feature>
<organism evidence="2 3">
    <name type="scientific">Acacia crassicarpa</name>
    <name type="common">northern wattle</name>
    <dbReference type="NCBI Taxonomy" id="499986"/>
    <lineage>
        <taxon>Eukaryota</taxon>
        <taxon>Viridiplantae</taxon>
        <taxon>Streptophyta</taxon>
        <taxon>Embryophyta</taxon>
        <taxon>Tracheophyta</taxon>
        <taxon>Spermatophyta</taxon>
        <taxon>Magnoliopsida</taxon>
        <taxon>eudicotyledons</taxon>
        <taxon>Gunneridae</taxon>
        <taxon>Pentapetalae</taxon>
        <taxon>rosids</taxon>
        <taxon>fabids</taxon>
        <taxon>Fabales</taxon>
        <taxon>Fabaceae</taxon>
        <taxon>Caesalpinioideae</taxon>
        <taxon>mimosoid clade</taxon>
        <taxon>Acacieae</taxon>
        <taxon>Acacia</taxon>
    </lineage>
</organism>
<evidence type="ECO:0000256" key="1">
    <source>
        <dbReference type="SAM" id="MobiDB-lite"/>
    </source>
</evidence>
<reference evidence="2" key="1">
    <citation type="submission" date="2023-10" db="EMBL/GenBank/DDBJ databases">
        <title>Chromosome-level genome of the transformable northern wattle, Acacia crassicarpa.</title>
        <authorList>
            <person name="Massaro I."/>
            <person name="Sinha N.R."/>
            <person name="Poethig S."/>
            <person name="Leichty A.R."/>
        </authorList>
    </citation>
    <scope>NUCLEOTIDE SEQUENCE</scope>
    <source>
        <strain evidence="2">Acra3RX</strain>
        <tissue evidence="2">Leaf</tissue>
    </source>
</reference>
<name>A0AAE1TID8_9FABA</name>
<evidence type="ECO:0000313" key="3">
    <source>
        <dbReference type="Proteomes" id="UP001293593"/>
    </source>
</evidence>
<feature type="region of interest" description="Disordered" evidence="1">
    <location>
        <begin position="18"/>
        <end position="215"/>
    </location>
</feature>
<comment type="caution">
    <text evidence="2">The sequence shown here is derived from an EMBL/GenBank/DDBJ whole genome shotgun (WGS) entry which is preliminary data.</text>
</comment>
<accession>A0AAE1TID8</accession>
<protein>
    <submittedName>
        <fullName evidence="2">Uncharacterized protein</fullName>
    </submittedName>
</protein>
<keyword evidence="3" id="KW-1185">Reference proteome</keyword>
<feature type="compositionally biased region" description="Polar residues" evidence="1">
    <location>
        <begin position="18"/>
        <end position="29"/>
    </location>
</feature>
<dbReference type="Proteomes" id="UP001293593">
    <property type="component" value="Unassembled WGS sequence"/>
</dbReference>
<evidence type="ECO:0000313" key="2">
    <source>
        <dbReference type="EMBL" id="KAK4286116.1"/>
    </source>
</evidence>